<evidence type="ECO:0000256" key="1">
    <source>
        <dbReference type="SAM" id="MobiDB-lite"/>
    </source>
</evidence>
<protein>
    <submittedName>
        <fullName evidence="2">Bm11851</fullName>
    </submittedName>
</protein>
<feature type="region of interest" description="Disordered" evidence="1">
    <location>
        <begin position="1"/>
        <end position="61"/>
    </location>
</feature>
<organism evidence="2">
    <name type="scientific">Brugia malayi</name>
    <name type="common">Filarial nematode worm</name>
    <dbReference type="NCBI Taxonomy" id="6279"/>
    <lineage>
        <taxon>Eukaryota</taxon>
        <taxon>Metazoa</taxon>
        <taxon>Ecdysozoa</taxon>
        <taxon>Nematoda</taxon>
        <taxon>Chromadorea</taxon>
        <taxon>Rhabditida</taxon>
        <taxon>Spirurina</taxon>
        <taxon>Spiruromorpha</taxon>
        <taxon>Filarioidea</taxon>
        <taxon>Onchocercidae</taxon>
        <taxon>Brugia</taxon>
    </lineage>
</organism>
<dbReference type="EMBL" id="LN860555">
    <property type="protein sequence ID" value="CDQ07541.1"/>
    <property type="molecule type" value="Genomic_DNA"/>
</dbReference>
<gene>
    <name evidence="2" type="primary">Bm11851</name>
    <name evidence="2" type="ORF">BM_Bm11851</name>
</gene>
<evidence type="ECO:0000313" key="2">
    <source>
        <dbReference type="EMBL" id="CDQ07541.1"/>
    </source>
</evidence>
<reference evidence="2" key="2">
    <citation type="submission" date="2012-12" db="EMBL/GenBank/DDBJ databases">
        <authorList>
            <consortium name="WormBase Consortium"/>
            <person name="Ghedin E."/>
            <person name="Paulini M."/>
        </authorList>
    </citation>
    <scope>NUCLEOTIDE SEQUENCE</scope>
    <source>
        <strain evidence="2">FR3</strain>
    </source>
</reference>
<feature type="compositionally biased region" description="Basic and acidic residues" evidence="1">
    <location>
        <begin position="1"/>
        <end position="21"/>
    </location>
</feature>
<sequence length="61" mass="6810">MLSNGEDRVGQPGLEWEKEGWKQGGVEGNLQERPQKKMMQASLMRPDKPGSDRRGEATPLS</sequence>
<feature type="compositionally biased region" description="Basic and acidic residues" evidence="1">
    <location>
        <begin position="45"/>
        <end position="61"/>
    </location>
</feature>
<dbReference type="AlphaFoldDB" id="A0A1I9GAB9"/>
<feature type="non-terminal residue" evidence="2">
    <location>
        <position position="61"/>
    </location>
</feature>
<proteinExistence type="predicted"/>
<name>A0A1I9GAB9_BRUMA</name>
<accession>A0A1I9GAB9</accession>
<reference evidence="2" key="1">
    <citation type="journal article" date="2007" name="Science">
        <title>Draft genome of the filarial nematode parasite Brugia malayi.</title>
        <authorList>
            <person name="Ghedin E."/>
            <person name="Wang S."/>
            <person name="Spiro D."/>
            <person name="Caler E."/>
            <person name="Zhao Q."/>
            <person name="Crabtree J."/>
            <person name="Allen J.E."/>
            <person name="Delcher A.L."/>
            <person name="Guiliano D.B."/>
            <person name="Miranda-Saavedra D."/>
            <person name="Angiuoli S.V."/>
            <person name="Creasy T."/>
            <person name="Amedeo P."/>
            <person name="Haas B."/>
            <person name="El-Sayed N.M."/>
            <person name="Wortman J.R."/>
            <person name="Feldblyum T."/>
            <person name="Tallon L."/>
            <person name="Schatz M."/>
            <person name="Shumway M."/>
            <person name="Koo H."/>
            <person name="Salzberg S.L."/>
            <person name="Schobel S."/>
            <person name="Pertea M."/>
            <person name="Pop M."/>
            <person name="White O."/>
            <person name="Barton G.J."/>
            <person name="Carlow C.K."/>
            <person name="Crawford M.J."/>
            <person name="Daub J."/>
            <person name="Dimmic M.W."/>
            <person name="Estes C.F."/>
            <person name="Foster J.M."/>
            <person name="Ganatra M."/>
            <person name="Gregory W.F."/>
            <person name="Johnson N.M."/>
            <person name="Jin J."/>
            <person name="Komuniecki R."/>
            <person name="Korf I."/>
            <person name="Kumar S."/>
            <person name="Laney S."/>
            <person name="Li B.W."/>
            <person name="Li W."/>
            <person name="Lindblom T.H."/>
            <person name="Lustigman S."/>
            <person name="Ma D."/>
            <person name="Maina C.V."/>
            <person name="Martin D.M."/>
            <person name="McCarter J.P."/>
            <person name="McReynolds L."/>
            <person name="Mitreva M."/>
            <person name="Nutman T.B."/>
            <person name="Parkinson J."/>
            <person name="Peregrin-Alvarez J.M."/>
            <person name="Poole C."/>
            <person name="Ren Q."/>
            <person name="Saunders L."/>
            <person name="Sluder A.E."/>
            <person name="Smith K."/>
            <person name="Stanke M."/>
            <person name="Unnasch T.R."/>
            <person name="Ware J."/>
            <person name="Wei A.D."/>
            <person name="Weil G."/>
            <person name="Williams D.J."/>
            <person name="Zhang Y."/>
            <person name="Williams S.A."/>
            <person name="Fraser-Liggett C."/>
            <person name="Slatko B."/>
            <person name="Blaxter M.L."/>
            <person name="Scott A.L."/>
        </authorList>
    </citation>
    <scope>NUCLEOTIDE SEQUENCE</scope>
    <source>
        <strain evidence="2">FR3</strain>
    </source>
</reference>